<dbReference type="InterPro" id="IPR036236">
    <property type="entry name" value="Znf_C2H2_sf"/>
</dbReference>
<feature type="region of interest" description="Disordered" evidence="9">
    <location>
        <begin position="142"/>
        <end position="161"/>
    </location>
</feature>
<keyword evidence="5" id="KW-0805">Transcription regulation</keyword>
<evidence type="ECO:0000256" key="9">
    <source>
        <dbReference type="SAM" id="MobiDB-lite"/>
    </source>
</evidence>
<dbReference type="Gene3D" id="3.30.160.60">
    <property type="entry name" value="Classic Zinc Finger"/>
    <property type="match status" value="1"/>
</dbReference>
<dbReference type="Proteomes" id="UP001370490">
    <property type="component" value="Unassembled WGS sequence"/>
</dbReference>
<keyword evidence="7" id="KW-0539">Nucleus</keyword>
<keyword evidence="3 8" id="KW-0863">Zinc-finger</keyword>
<sequence length="186" mass="21013">MEKTEHHRIWNTEDQSSGSVRTYECNFCRRGFSNAQALGGHMNIHRKDRARLKEPLDETLLYLDMSPEKASSPSTNLQSPPLGYFVGQVGSSYLGKSCIPKRPWEEDDKAVPPDHKKEITVIEKLPLFLESPSSTKVIDLEASSDGLEREEEEKMGSHASSKRADLDLELRLVNNILAQGKELIFE</sequence>
<dbReference type="GO" id="GO:0005634">
    <property type="term" value="C:nucleus"/>
    <property type="evidence" value="ECO:0007669"/>
    <property type="project" value="UniProtKB-SubCell"/>
</dbReference>
<keyword evidence="2" id="KW-0479">Metal-binding</keyword>
<evidence type="ECO:0000256" key="5">
    <source>
        <dbReference type="ARBA" id="ARBA00023015"/>
    </source>
</evidence>
<keyword evidence="12" id="KW-1185">Reference proteome</keyword>
<evidence type="ECO:0000313" key="12">
    <source>
        <dbReference type="Proteomes" id="UP001370490"/>
    </source>
</evidence>
<dbReference type="GO" id="GO:0008270">
    <property type="term" value="F:zinc ion binding"/>
    <property type="evidence" value="ECO:0007669"/>
    <property type="project" value="UniProtKB-KW"/>
</dbReference>
<dbReference type="PROSITE" id="PS00028">
    <property type="entry name" value="ZINC_FINGER_C2H2_1"/>
    <property type="match status" value="1"/>
</dbReference>
<accession>A0AAN8VZE7</accession>
<dbReference type="InterPro" id="IPR052426">
    <property type="entry name" value="Plant_dev_regulator"/>
</dbReference>
<evidence type="ECO:0000256" key="1">
    <source>
        <dbReference type="ARBA" id="ARBA00004123"/>
    </source>
</evidence>
<evidence type="ECO:0000256" key="4">
    <source>
        <dbReference type="ARBA" id="ARBA00022833"/>
    </source>
</evidence>
<evidence type="ECO:0000256" key="2">
    <source>
        <dbReference type="ARBA" id="ARBA00022723"/>
    </source>
</evidence>
<evidence type="ECO:0000313" key="11">
    <source>
        <dbReference type="EMBL" id="KAK6943628.1"/>
    </source>
</evidence>
<evidence type="ECO:0000256" key="7">
    <source>
        <dbReference type="ARBA" id="ARBA00023242"/>
    </source>
</evidence>
<dbReference type="InterPro" id="IPR013087">
    <property type="entry name" value="Znf_C2H2_type"/>
</dbReference>
<feature type="domain" description="C2H2-type" evidence="10">
    <location>
        <begin position="23"/>
        <end position="50"/>
    </location>
</feature>
<protein>
    <recommendedName>
        <fullName evidence="10">C2H2-type domain-containing protein</fullName>
    </recommendedName>
</protein>
<dbReference type="AlphaFoldDB" id="A0AAN8VZE7"/>
<organism evidence="11 12">
    <name type="scientific">Dillenia turbinata</name>
    <dbReference type="NCBI Taxonomy" id="194707"/>
    <lineage>
        <taxon>Eukaryota</taxon>
        <taxon>Viridiplantae</taxon>
        <taxon>Streptophyta</taxon>
        <taxon>Embryophyta</taxon>
        <taxon>Tracheophyta</taxon>
        <taxon>Spermatophyta</taxon>
        <taxon>Magnoliopsida</taxon>
        <taxon>eudicotyledons</taxon>
        <taxon>Gunneridae</taxon>
        <taxon>Pentapetalae</taxon>
        <taxon>Dilleniales</taxon>
        <taxon>Dilleniaceae</taxon>
        <taxon>Dillenia</taxon>
    </lineage>
</organism>
<evidence type="ECO:0000256" key="8">
    <source>
        <dbReference type="PROSITE-ProRule" id="PRU00042"/>
    </source>
</evidence>
<proteinExistence type="predicted"/>
<evidence type="ECO:0000256" key="6">
    <source>
        <dbReference type="ARBA" id="ARBA00023163"/>
    </source>
</evidence>
<evidence type="ECO:0000256" key="3">
    <source>
        <dbReference type="ARBA" id="ARBA00022771"/>
    </source>
</evidence>
<dbReference type="PROSITE" id="PS50157">
    <property type="entry name" value="ZINC_FINGER_C2H2_2"/>
    <property type="match status" value="1"/>
</dbReference>
<dbReference type="EMBL" id="JBAMMX010000003">
    <property type="protein sequence ID" value="KAK6943628.1"/>
    <property type="molecule type" value="Genomic_DNA"/>
</dbReference>
<comment type="caution">
    <text evidence="11">The sequence shown here is derived from an EMBL/GenBank/DDBJ whole genome shotgun (WGS) entry which is preliminary data.</text>
</comment>
<feature type="compositionally biased region" description="Basic and acidic residues" evidence="9">
    <location>
        <begin position="152"/>
        <end position="161"/>
    </location>
</feature>
<keyword evidence="6" id="KW-0804">Transcription</keyword>
<dbReference type="PANTHER" id="PTHR45801:SF117">
    <property type="entry name" value="OS07G0417400 PROTEIN"/>
    <property type="match status" value="1"/>
</dbReference>
<name>A0AAN8VZE7_9MAGN</name>
<comment type="subcellular location">
    <subcellularLocation>
        <location evidence="1">Nucleus</location>
    </subcellularLocation>
</comment>
<dbReference type="PANTHER" id="PTHR45801">
    <property type="entry name" value="OS07G0101800 PROTEIN"/>
    <property type="match status" value="1"/>
</dbReference>
<reference evidence="11 12" key="1">
    <citation type="submission" date="2023-12" db="EMBL/GenBank/DDBJ databases">
        <title>A high-quality genome assembly for Dillenia turbinata (Dilleniales).</title>
        <authorList>
            <person name="Chanderbali A."/>
        </authorList>
    </citation>
    <scope>NUCLEOTIDE SEQUENCE [LARGE SCALE GENOMIC DNA]</scope>
    <source>
        <strain evidence="11">LSX21</strain>
        <tissue evidence="11">Leaf</tissue>
    </source>
</reference>
<gene>
    <name evidence="11" type="ORF">RJ641_024730</name>
</gene>
<keyword evidence="4" id="KW-0862">Zinc</keyword>
<dbReference type="SUPFAM" id="SSF57667">
    <property type="entry name" value="beta-beta-alpha zinc fingers"/>
    <property type="match status" value="1"/>
</dbReference>
<evidence type="ECO:0000259" key="10">
    <source>
        <dbReference type="PROSITE" id="PS50157"/>
    </source>
</evidence>